<dbReference type="SUPFAM" id="SSF51735">
    <property type="entry name" value="NAD(P)-binding Rossmann-fold domains"/>
    <property type="match status" value="1"/>
</dbReference>
<protein>
    <submittedName>
        <fullName evidence="1">Uncharacterized protein</fullName>
    </submittedName>
</protein>
<dbReference type="Proteomes" id="UP000654075">
    <property type="component" value="Unassembled WGS sequence"/>
</dbReference>
<dbReference type="AlphaFoldDB" id="A0A813FCK6"/>
<evidence type="ECO:0000313" key="1">
    <source>
        <dbReference type="EMBL" id="CAE8608204.1"/>
    </source>
</evidence>
<comment type="caution">
    <text evidence="1">The sequence shown here is derived from an EMBL/GenBank/DDBJ whole genome shotgun (WGS) entry which is preliminary data.</text>
</comment>
<sequence>ATLPGASQSGTGREELRAALDAIPGGARAAVFVGTAQVDEEVPGEQLSELLALLQGAQASEPPLEVLVVVTRGSQEPSGDSFHAASAALWGLARS</sequence>
<dbReference type="EMBL" id="CAJNNV010022566">
    <property type="protein sequence ID" value="CAE8608204.1"/>
    <property type="molecule type" value="Genomic_DNA"/>
</dbReference>
<evidence type="ECO:0000313" key="2">
    <source>
        <dbReference type="Proteomes" id="UP000654075"/>
    </source>
</evidence>
<reference evidence="1" key="1">
    <citation type="submission" date="2021-02" db="EMBL/GenBank/DDBJ databases">
        <authorList>
            <person name="Dougan E. K."/>
            <person name="Rhodes N."/>
            <person name="Thang M."/>
            <person name="Chan C."/>
        </authorList>
    </citation>
    <scope>NUCLEOTIDE SEQUENCE</scope>
</reference>
<name>A0A813FCK6_POLGL</name>
<gene>
    <name evidence="1" type="ORF">PGLA1383_LOCUS26078</name>
</gene>
<keyword evidence="2" id="KW-1185">Reference proteome</keyword>
<dbReference type="InterPro" id="IPR036291">
    <property type="entry name" value="NAD(P)-bd_dom_sf"/>
</dbReference>
<proteinExistence type="predicted"/>
<feature type="non-terminal residue" evidence="1">
    <location>
        <position position="95"/>
    </location>
</feature>
<accession>A0A813FCK6</accession>
<feature type="non-terminal residue" evidence="1">
    <location>
        <position position="1"/>
    </location>
</feature>
<dbReference type="Gene3D" id="3.40.50.720">
    <property type="entry name" value="NAD(P)-binding Rossmann-like Domain"/>
    <property type="match status" value="1"/>
</dbReference>
<organism evidence="1 2">
    <name type="scientific">Polarella glacialis</name>
    <name type="common">Dinoflagellate</name>
    <dbReference type="NCBI Taxonomy" id="89957"/>
    <lineage>
        <taxon>Eukaryota</taxon>
        <taxon>Sar</taxon>
        <taxon>Alveolata</taxon>
        <taxon>Dinophyceae</taxon>
        <taxon>Suessiales</taxon>
        <taxon>Suessiaceae</taxon>
        <taxon>Polarella</taxon>
    </lineage>
</organism>